<evidence type="ECO:0000256" key="1">
    <source>
        <dbReference type="ARBA" id="ARBA00001913"/>
    </source>
</evidence>
<keyword evidence="4" id="KW-0732">Signal</keyword>
<dbReference type="InterPro" id="IPR008928">
    <property type="entry name" value="6-hairpin_glycosidase_sf"/>
</dbReference>
<evidence type="ECO:0000313" key="7">
    <source>
        <dbReference type="EMBL" id="RGL13932.1"/>
    </source>
</evidence>
<dbReference type="GO" id="GO:0000224">
    <property type="term" value="F:peptide-N4-(N-acetyl-beta-glucosaminyl)asparagine amidase activity"/>
    <property type="evidence" value="ECO:0007669"/>
    <property type="project" value="TreeGrafter"/>
</dbReference>
<dbReference type="InterPro" id="IPR012939">
    <property type="entry name" value="Glyco_hydro_92"/>
</dbReference>
<accession>A0A3E4R3X2</accession>
<evidence type="ECO:0000256" key="3">
    <source>
        <dbReference type="ARBA" id="ARBA00022837"/>
    </source>
</evidence>
<evidence type="ECO:0000313" key="9">
    <source>
        <dbReference type="EMBL" id="RGU40434.1"/>
    </source>
</evidence>
<organism evidence="7 10">
    <name type="scientific">Bacteroides uniformis</name>
    <dbReference type="NCBI Taxonomy" id="820"/>
    <lineage>
        <taxon>Bacteria</taxon>
        <taxon>Pseudomonadati</taxon>
        <taxon>Bacteroidota</taxon>
        <taxon>Bacteroidia</taxon>
        <taxon>Bacteroidales</taxon>
        <taxon>Bacteroidaceae</taxon>
        <taxon>Bacteroides</taxon>
    </lineage>
</organism>
<dbReference type="Proteomes" id="UP000261295">
    <property type="component" value="Unassembled WGS sequence"/>
</dbReference>
<evidence type="ECO:0000313" key="10">
    <source>
        <dbReference type="Proteomes" id="UP000260795"/>
    </source>
</evidence>
<dbReference type="GO" id="GO:0005975">
    <property type="term" value="P:carbohydrate metabolic process"/>
    <property type="evidence" value="ECO:0007669"/>
    <property type="project" value="InterPro"/>
</dbReference>
<evidence type="ECO:0000313" key="8">
    <source>
        <dbReference type="EMBL" id="RGM54823.1"/>
    </source>
</evidence>
<dbReference type="Gene3D" id="1.20.1610.10">
    <property type="entry name" value="alpha-1,2-mannosidases domains"/>
    <property type="match status" value="1"/>
</dbReference>
<dbReference type="NCBIfam" id="TIGR01180">
    <property type="entry name" value="aman2_put"/>
    <property type="match status" value="1"/>
</dbReference>
<evidence type="ECO:0000256" key="4">
    <source>
        <dbReference type="SAM" id="SignalP"/>
    </source>
</evidence>
<proteinExistence type="predicted"/>
<keyword evidence="3" id="KW-0106">Calcium</keyword>
<evidence type="ECO:0000313" key="12">
    <source>
        <dbReference type="Proteomes" id="UP000284022"/>
    </source>
</evidence>
<dbReference type="Gene3D" id="1.20.1050.60">
    <property type="entry name" value="alpha-1,2-mannosidase"/>
    <property type="match status" value="1"/>
</dbReference>
<dbReference type="EMBL" id="QRXV01000004">
    <property type="protein sequence ID" value="RGU40434.1"/>
    <property type="molecule type" value="Genomic_DNA"/>
</dbReference>
<dbReference type="AlphaFoldDB" id="A0A3E4R3X2"/>
<sequence>MKKVILLFLLYFSSSLWGQSRDVTEYVDSMIGNSDSRWMQFPGPAMPFGMVKLSPDNQGNVWRGGYEYKINQIIGFSHIHSWTMGGLLTMPVTGPLKIKPGEENEPDSGYRSRINHKNEKASLSYYSVLLDDYNIKAELTSTTRTGFQRYTFPKSDSSRILFDLENGSEYPYEVRWASISKVSDYEIEGFSTQSSYDEPTNLLNDYTVYFVARVDKPMKSFGTWVNGYVDTTSSICWGRHDIGAFMNFDTEEGEIIQLKTAISYVSIEQARKNLEVESGGFGWNFDAVRKYAVNEWRKILSTIEIEGGTEEDKRKFYTNLYRSYCSRTIFSDVDGQYVDMYERTQQLKDPASPIYGCDAFWNTFWNLNQLWALATPDIMNKWVESLLEYYRVGGWLPNGPPGVEYCDIMGAQHEIPLMVSAYQKGIRNYDVDKAYEAVKKTLTTQGTALSSGGIVGNRHLDVYLKYGFVPYGEKSHHNVFGTTYEGPTSNTLEYAFDDWNAAQFAKALGYEEDYDYFTRRAYNYKNVFDSETKYVRPKYSDGTWMPDFEPINKDEHSTSWSWLGSGFVEGNSWQYTWMVPHDMNELVKMIGREEFNRRLNEGFEISSEYSFSPPGDRFSAAYVNHGNQPCMQAAFLFNYSGKPWLTQYWAREMMNKYYGSTPIHGWPGDEDQGQGGAWFVMAAMGLFEVNGGGCVEPFYEISSPLFEKVTIHLDEKYYKGGKFVIEAKNVSNENRYIQSAKLNGKKLSKPWFYHSELVNGGELELIMGKKPNYKWGSRPQDAPPSMSSNTQ</sequence>
<dbReference type="RefSeq" id="WP_008662534.1">
    <property type="nucleotide sequence ID" value="NZ_BQNO01000001.1"/>
</dbReference>
<gene>
    <name evidence="9" type="ORF">DWW83_05135</name>
    <name evidence="8" type="ORF">DXC07_11720</name>
    <name evidence="7" type="ORF">DXC80_09640</name>
</gene>
<dbReference type="EMBL" id="QSRK01000012">
    <property type="protein sequence ID" value="RGL13932.1"/>
    <property type="molecule type" value="Genomic_DNA"/>
</dbReference>
<dbReference type="SUPFAM" id="SSF48208">
    <property type="entry name" value="Six-hairpin glycosidases"/>
    <property type="match status" value="1"/>
</dbReference>
<name>A0A3E4R3X2_BACUN</name>
<dbReference type="EMBL" id="QSTL01000010">
    <property type="protein sequence ID" value="RGM54823.1"/>
    <property type="molecule type" value="Genomic_DNA"/>
</dbReference>
<dbReference type="InterPro" id="IPR050883">
    <property type="entry name" value="PNGase"/>
</dbReference>
<dbReference type="Pfam" id="PF17678">
    <property type="entry name" value="Glyco_hydro_92N"/>
    <property type="match status" value="1"/>
</dbReference>
<dbReference type="Gene3D" id="3.30.2080.10">
    <property type="entry name" value="GH92 mannosidase domain"/>
    <property type="match status" value="1"/>
</dbReference>
<dbReference type="PANTHER" id="PTHR12143:SF39">
    <property type="entry name" value="SECRETED PROTEIN"/>
    <property type="match status" value="1"/>
</dbReference>
<dbReference type="FunFam" id="3.30.2080.10:FF:000001">
    <property type="entry name" value="Alpha-1,2-mannosidase subfamily"/>
    <property type="match status" value="1"/>
</dbReference>
<dbReference type="GO" id="GO:0005829">
    <property type="term" value="C:cytosol"/>
    <property type="evidence" value="ECO:0007669"/>
    <property type="project" value="TreeGrafter"/>
</dbReference>
<dbReference type="InterPro" id="IPR041371">
    <property type="entry name" value="GH92_N"/>
</dbReference>
<dbReference type="Pfam" id="PF07971">
    <property type="entry name" value="Glyco_hydro_92"/>
    <property type="match status" value="1"/>
</dbReference>
<evidence type="ECO:0000259" key="5">
    <source>
        <dbReference type="Pfam" id="PF07971"/>
    </source>
</evidence>
<dbReference type="GO" id="GO:0030246">
    <property type="term" value="F:carbohydrate binding"/>
    <property type="evidence" value="ECO:0007669"/>
    <property type="project" value="InterPro"/>
</dbReference>
<dbReference type="InterPro" id="IPR005887">
    <property type="entry name" value="GH92_a_mannosidase_put"/>
</dbReference>
<dbReference type="GO" id="GO:0006516">
    <property type="term" value="P:glycoprotein catabolic process"/>
    <property type="evidence" value="ECO:0007669"/>
    <property type="project" value="TreeGrafter"/>
</dbReference>
<dbReference type="PANTHER" id="PTHR12143">
    <property type="entry name" value="PEPTIDE N-GLYCANASE PNGASE -RELATED"/>
    <property type="match status" value="1"/>
</dbReference>
<keyword evidence="7" id="KW-0378">Hydrolase</keyword>
<feature type="domain" description="Glycosyl hydrolase family 92 N-terminal" evidence="6">
    <location>
        <begin position="26"/>
        <end position="263"/>
    </location>
</feature>
<feature type="domain" description="Glycosyl hydrolase family 92" evidence="5">
    <location>
        <begin position="269"/>
        <end position="769"/>
    </location>
</feature>
<comment type="subunit">
    <text evidence="2">Monomer.</text>
</comment>
<dbReference type="InterPro" id="IPR014718">
    <property type="entry name" value="GH-type_carb-bd"/>
</dbReference>
<evidence type="ECO:0000313" key="11">
    <source>
        <dbReference type="Proteomes" id="UP000261295"/>
    </source>
</evidence>
<evidence type="ECO:0000256" key="2">
    <source>
        <dbReference type="ARBA" id="ARBA00011245"/>
    </source>
</evidence>
<protein>
    <submittedName>
        <fullName evidence="7">Glycoside hydrolase family 92 protein</fullName>
    </submittedName>
</protein>
<evidence type="ECO:0000259" key="6">
    <source>
        <dbReference type="Pfam" id="PF17678"/>
    </source>
</evidence>
<comment type="cofactor">
    <cofactor evidence="1">
        <name>Ca(2+)</name>
        <dbReference type="ChEBI" id="CHEBI:29108"/>
    </cofactor>
</comment>
<dbReference type="Proteomes" id="UP000284022">
    <property type="component" value="Unassembled WGS sequence"/>
</dbReference>
<dbReference type="Proteomes" id="UP000260795">
    <property type="component" value="Unassembled WGS sequence"/>
</dbReference>
<feature type="chain" id="PRO_5036337799" evidence="4">
    <location>
        <begin position="19"/>
        <end position="791"/>
    </location>
</feature>
<comment type="caution">
    <text evidence="7">The sequence shown here is derived from an EMBL/GenBank/DDBJ whole genome shotgun (WGS) entry which is preliminary data.</text>
</comment>
<dbReference type="Gene3D" id="2.70.98.10">
    <property type="match status" value="1"/>
</dbReference>
<feature type="signal peptide" evidence="4">
    <location>
        <begin position="1"/>
        <end position="18"/>
    </location>
</feature>
<reference evidence="10 11" key="1">
    <citation type="submission" date="2018-08" db="EMBL/GenBank/DDBJ databases">
        <title>A genome reference for cultivated species of the human gut microbiota.</title>
        <authorList>
            <person name="Zou Y."/>
            <person name="Xue W."/>
            <person name="Luo G."/>
        </authorList>
    </citation>
    <scope>NUCLEOTIDE SEQUENCE [LARGE SCALE GENOMIC DNA]</scope>
    <source>
        <strain evidence="9 12">AF17-20</strain>
        <strain evidence="8 11">OM07-9</strain>
        <strain evidence="7 10">TF08-13</strain>
    </source>
</reference>